<dbReference type="InterPro" id="IPR029058">
    <property type="entry name" value="AB_hydrolase_fold"/>
</dbReference>
<dbReference type="Proteomes" id="UP000464524">
    <property type="component" value="Chromosome"/>
</dbReference>
<dbReference type="InterPro" id="IPR050266">
    <property type="entry name" value="AB_hydrolase_sf"/>
</dbReference>
<evidence type="ECO:0000313" key="2">
    <source>
        <dbReference type="EMBL" id="QHJ13303.1"/>
    </source>
</evidence>
<name>A0A857JN47_9ALTE</name>
<proteinExistence type="predicted"/>
<protein>
    <recommendedName>
        <fullName evidence="1">AB hydrolase-1 domain-containing protein</fullName>
    </recommendedName>
</protein>
<accession>A0A857JN47</accession>
<evidence type="ECO:0000313" key="3">
    <source>
        <dbReference type="Proteomes" id="UP000464524"/>
    </source>
</evidence>
<dbReference type="Gene3D" id="3.40.50.1820">
    <property type="entry name" value="alpha/beta hydrolase"/>
    <property type="match status" value="1"/>
</dbReference>
<dbReference type="Pfam" id="PF00561">
    <property type="entry name" value="Abhydrolase_1"/>
    <property type="match status" value="1"/>
</dbReference>
<dbReference type="GO" id="GO:0016020">
    <property type="term" value="C:membrane"/>
    <property type="evidence" value="ECO:0007669"/>
    <property type="project" value="TreeGrafter"/>
</dbReference>
<sequence length="297" mass="34141">MKRFPNVEQYQASASYAQMGEHRIAYWTAQDAAAIENGEPWVLLIHGFPSAAWDWHNQWHVLRQKYRLVCLDLLGFGLSDKPNKHDYSLLEQADILETLMAQLQIKRCHILAHDYGDSVAQELLTRHYEKRLNLSIQSVCYLNGGLFADCHRPLLTQKLLKSPLGPVLARFMSQSSLHRSFAKIFGPNSQPDAAHIAILYALLEWKQGKRALPHLLKYIDERKTQASRWISAMQHTSLPQCFINGVHDPISGQHMLKQFENLLPHAQTYALQVGHYPQLEAPKVVTQLYQTFLRSLR</sequence>
<keyword evidence="3" id="KW-1185">Reference proteome</keyword>
<dbReference type="KEGG" id="pmes:FX988_03564"/>
<organism evidence="2 3">
    <name type="scientific">Paraglaciecola mesophila</name>
    <dbReference type="NCBI Taxonomy" id="197222"/>
    <lineage>
        <taxon>Bacteria</taxon>
        <taxon>Pseudomonadati</taxon>
        <taxon>Pseudomonadota</taxon>
        <taxon>Gammaproteobacteria</taxon>
        <taxon>Alteromonadales</taxon>
        <taxon>Alteromonadaceae</taxon>
        <taxon>Paraglaciecola</taxon>
    </lineage>
</organism>
<dbReference type="SUPFAM" id="SSF53474">
    <property type="entry name" value="alpha/beta-Hydrolases"/>
    <property type="match status" value="1"/>
</dbReference>
<gene>
    <name evidence="2" type="ORF">FX988_03564</name>
</gene>
<dbReference type="InterPro" id="IPR000073">
    <property type="entry name" value="AB_hydrolase_1"/>
</dbReference>
<dbReference type="PANTHER" id="PTHR43798">
    <property type="entry name" value="MONOACYLGLYCEROL LIPASE"/>
    <property type="match status" value="1"/>
</dbReference>
<reference evidence="2 3" key="1">
    <citation type="submission" date="2019-12" db="EMBL/GenBank/DDBJ databases">
        <title>Genome sequencing and assembly of endphytes of Porphyra tenera.</title>
        <authorList>
            <person name="Park J.M."/>
            <person name="Shin R."/>
            <person name="Jo S.H."/>
        </authorList>
    </citation>
    <scope>NUCLEOTIDE SEQUENCE [LARGE SCALE GENOMIC DNA]</scope>
    <source>
        <strain evidence="2 3">GPM4</strain>
    </source>
</reference>
<dbReference type="AlphaFoldDB" id="A0A857JN47"/>
<dbReference type="GO" id="GO:0046464">
    <property type="term" value="P:acylglycerol catabolic process"/>
    <property type="evidence" value="ECO:0007669"/>
    <property type="project" value="TreeGrafter"/>
</dbReference>
<dbReference type="GO" id="GO:0047372">
    <property type="term" value="F:monoacylglycerol lipase activity"/>
    <property type="evidence" value="ECO:0007669"/>
    <property type="project" value="TreeGrafter"/>
</dbReference>
<dbReference type="RefSeq" id="WP_160181407.1">
    <property type="nucleotide sequence ID" value="NZ_CP047656.1"/>
</dbReference>
<dbReference type="EMBL" id="CP047656">
    <property type="protein sequence ID" value="QHJ13303.1"/>
    <property type="molecule type" value="Genomic_DNA"/>
</dbReference>
<evidence type="ECO:0000259" key="1">
    <source>
        <dbReference type="Pfam" id="PF00561"/>
    </source>
</evidence>
<dbReference type="PANTHER" id="PTHR43798:SF33">
    <property type="entry name" value="HYDROLASE, PUTATIVE (AFU_ORTHOLOGUE AFUA_2G14860)-RELATED"/>
    <property type="match status" value="1"/>
</dbReference>
<dbReference type="OrthoDB" id="334507at2"/>
<feature type="domain" description="AB hydrolase-1" evidence="1">
    <location>
        <begin position="40"/>
        <end position="282"/>
    </location>
</feature>